<dbReference type="FunFam" id="1.20.1510.10:FF:000002">
    <property type="entry name" value="zinc transporter 3 isoform X1"/>
    <property type="match status" value="1"/>
</dbReference>
<feature type="transmembrane region" description="Helical" evidence="15">
    <location>
        <begin position="168"/>
        <end position="191"/>
    </location>
</feature>
<evidence type="ECO:0000256" key="12">
    <source>
        <dbReference type="ARBA" id="ARBA00023329"/>
    </source>
</evidence>
<dbReference type="InterPro" id="IPR027470">
    <property type="entry name" value="Cation_efflux_CTD"/>
</dbReference>
<feature type="region of interest" description="Disordered" evidence="14">
    <location>
        <begin position="238"/>
        <end position="257"/>
    </location>
</feature>
<keyword evidence="4" id="KW-0050">Antiport</keyword>
<dbReference type="GO" id="GO:0015297">
    <property type="term" value="F:antiporter activity"/>
    <property type="evidence" value="ECO:0007669"/>
    <property type="project" value="UniProtKB-KW"/>
</dbReference>
<dbReference type="InterPro" id="IPR058533">
    <property type="entry name" value="Cation_efflux_TM"/>
</dbReference>
<evidence type="ECO:0000256" key="9">
    <source>
        <dbReference type="ARBA" id="ARBA00022989"/>
    </source>
</evidence>
<dbReference type="GO" id="GO:0005385">
    <property type="term" value="F:zinc ion transmembrane transporter activity"/>
    <property type="evidence" value="ECO:0007669"/>
    <property type="project" value="TreeGrafter"/>
</dbReference>
<evidence type="ECO:0000256" key="4">
    <source>
        <dbReference type="ARBA" id="ARBA00022449"/>
    </source>
</evidence>
<sequence length="419" mass="46246">MAAGRELEDIGSLPKNHDLFQNPDYPDRSMSLNSDHGDSLDYLQSFNERNSHLTFQRPPEDSDDEPLLDLDEAGPSCNHTGPCSCPITVGTTRRPRFRDKKARNQLLICCVLSFLFMIGEFTGGYLANSLAIMTDAAHMFSDFGSFLISLAALWIGSRQPTNKMTFGYYRAEVLGALVSVLIIWLLTGILVFEAVQRIIHKSAPIEGDTMLITAGCSVAFNILLTIVLHFQGRSHGHSHGLSHGHSHGGTSRVHEGESDGRNINVRAAFIHVIGDLLQSVGVLIAAYIIRYKPEYQIADPICTFLFSGLVLVTTVTILRDTIRVLLEATPRSIDVCAVKRDLAILPGVRGVHNLHVWSLTMDKNVLNVHLVLAQDADHEVVLESATWRIRKNYPIQHCAIQVEKCCTPCIQETKGAAEG</sequence>
<feature type="domain" description="Cation efflux protein cytoplasmic" evidence="17">
    <location>
        <begin position="330"/>
        <end position="405"/>
    </location>
</feature>
<dbReference type="SUPFAM" id="SSF161111">
    <property type="entry name" value="Cation efflux protein transmembrane domain-like"/>
    <property type="match status" value="1"/>
</dbReference>
<dbReference type="AlphaFoldDB" id="A0A8J9YT43"/>
<proteinExistence type="inferred from homology"/>
<evidence type="ECO:0000313" key="18">
    <source>
        <dbReference type="EMBL" id="CAH1241236.1"/>
    </source>
</evidence>
<evidence type="ECO:0000256" key="2">
    <source>
        <dbReference type="ARBA" id="ARBA00008873"/>
    </source>
</evidence>
<dbReference type="Proteomes" id="UP000838412">
    <property type="component" value="Chromosome 12"/>
</dbReference>
<reference evidence="18" key="1">
    <citation type="submission" date="2022-01" db="EMBL/GenBank/DDBJ databases">
        <authorList>
            <person name="Braso-Vives M."/>
        </authorList>
    </citation>
    <scope>NUCLEOTIDE SEQUENCE</scope>
</reference>
<dbReference type="InterPro" id="IPR027469">
    <property type="entry name" value="Cation_efflux_TMD_sf"/>
</dbReference>
<evidence type="ECO:0000256" key="10">
    <source>
        <dbReference type="ARBA" id="ARBA00023065"/>
    </source>
</evidence>
<feature type="transmembrane region" description="Helical" evidence="15">
    <location>
        <begin position="106"/>
        <end position="127"/>
    </location>
</feature>
<dbReference type="SUPFAM" id="SSF160240">
    <property type="entry name" value="Cation efflux protein cytoplasmic domain-like"/>
    <property type="match status" value="1"/>
</dbReference>
<protein>
    <submittedName>
        <fullName evidence="18">SLC30A3 protein</fullName>
    </submittedName>
</protein>
<evidence type="ECO:0000256" key="8">
    <source>
        <dbReference type="ARBA" id="ARBA00022906"/>
    </source>
</evidence>
<evidence type="ECO:0000256" key="1">
    <source>
        <dbReference type="ARBA" id="ARBA00004638"/>
    </source>
</evidence>
<comment type="catalytic activity">
    <reaction evidence="13">
        <text>Zn(2+)(in) + 2 H(+)(out) = Zn(2+)(out) + 2 H(+)(in)</text>
        <dbReference type="Rhea" id="RHEA:72627"/>
        <dbReference type="ChEBI" id="CHEBI:15378"/>
        <dbReference type="ChEBI" id="CHEBI:29105"/>
    </reaction>
</comment>
<feature type="domain" description="Cation efflux protein transmembrane" evidence="16">
    <location>
        <begin position="107"/>
        <end position="326"/>
    </location>
</feature>
<evidence type="ECO:0000256" key="11">
    <source>
        <dbReference type="ARBA" id="ARBA00023136"/>
    </source>
</evidence>
<dbReference type="GO" id="GO:0010043">
    <property type="term" value="P:response to zinc ion"/>
    <property type="evidence" value="ECO:0007669"/>
    <property type="project" value="TreeGrafter"/>
</dbReference>
<organism evidence="18 19">
    <name type="scientific">Branchiostoma lanceolatum</name>
    <name type="common">Common lancelet</name>
    <name type="synonym">Amphioxus lanceolatum</name>
    <dbReference type="NCBI Taxonomy" id="7740"/>
    <lineage>
        <taxon>Eukaryota</taxon>
        <taxon>Metazoa</taxon>
        <taxon>Chordata</taxon>
        <taxon>Cephalochordata</taxon>
        <taxon>Leptocardii</taxon>
        <taxon>Amphioxiformes</taxon>
        <taxon>Branchiostomatidae</taxon>
        <taxon>Branchiostoma</taxon>
    </lineage>
</organism>
<dbReference type="NCBIfam" id="TIGR01297">
    <property type="entry name" value="CDF"/>
    <property type="match status" value="1"/>
</dbReference>
<comment type="similarity">
    <text evidence="2">Belongs to the cation diffusion facilitator (CDF) transporter (TC 2.A.4) family. SLC30A subfamily.</text>
</comment>
<keyword evidence="7" id="KW-0862">Zinc</keyword>
<keyword evidence="19" id="KW-1185">Reference proteome</keyword>
<keyword evidence="9 15" id="KW-1133">Transmembrane helix</keyword>
<evidence type="ECO:0000256" key="3">
    <source>
        <dbReference type="ARBA" id="ARBA00022448"/>
    </source>
</evidence>
<feature type="transmembrane region" description="Helical" evidence="15">
    <location>
        <begin position="211"/>
        <end position="230"/>
    </location>
</feature>
<evidence type="ECO:0000256" key="7">
    <source>
        <dbReference type="ARBA" id="ARBA00022833"/>
    </source>
</evidence>
<dbReference type="PANTHER" id="PTHR11562">
    <property type="entry name" value="CATION EFFLUX PROTEIN/ ZINC TRANSPORTER"/>
    <property type="match status" value="1"/>
</dbReference>
<dbReference type="GO" id="GO:0005886">
    <property type="term" value="C:plasma membrane"/>
    <property type="evidence" value="ECO:0007669"/>
    <property type="project" value="TreeGrafter"/>
</dbReference>
<dbReference type="OrthoDB" id="9944568at2759"/>
<keyword evidence="11 15" id="KW-0472">Membrane</keyword>
<dbReference type="InterPro" id="IPR050681">
    <property type="entry name" value="CDF/SLC30A"/>
</dbReference>
<dbReference type="Pfam" id="PF16916">
    <property type="entry name" value="ZT_dimer"/>
    <property type="match status" value="1"/>
</dbReference>
<evidence type="ECO:0000259" key="16">
    <source>
        <dbReference type="Pfam" id="PF01545"/>
    </source>
</evidence>
<evidence type="ECO:0000256" key="13">
    <source>
        <dbReference type="ARBA" id="ARBA00048349"/>
    </source>
</evidence>
<keyword evidence="10" id="KW-0406">Ion transport</keyword>
<feature type="transmembrane region" description="Helical" evidence="15">
    <location>
        <begin position="139"/>
        <end position="156"/>
    </location>
</feature>
<accession>A0A8J9YT43</accession>
<evidence type="ECO:0000256" key="15">
    <source>
        <dbReference type="SAM" id="Phobius"/>
    </source>
</evidence>
<dbReference type="GO" id="GO:0030658">
    <property type="term" value="C:transport vesicle membrane"/>
    <property type="evidence" value="ECO:0007669"/>
    <property type="project" value="UniProtKB-SubCell"/>
</dbReference>
<keyword evidence="3" id="KW-0813">Transport</keyword>
<dbReference type="Gene3D" id="1.20.1510.10">
    <property type="entry name" value="Cation efflux protein transmembrane domain"/>
    <property type="match status" value="1"/>
</dbReference>
<keyword evidence="5 15" id="KW-0812">Transmembrane</keyword>
<dbReference type="EMBL" id="OV696697">
    <property type="protein sequence ID" value="CAH1241236.1"/>
    <property type="molecule type" value="Genomic_DNA"/>
</dbReference>
<feature type="transmembrane region" description="Helical" evidence="15">
    <location>
        <begin position="295"/>
        <end position="318"/>
    </location>
</feature>
<evidence type="ECO:0000313" key="19">
    <source>
        <dbReference type="Proteomes" id="UP000838412"/>
    </source>
</evidence>
<keyword evidence="8" id="KW-0864">Zinc transport</keyword>
<evidence type="ECO:0000259" key="17">
    <source>
        <dbReference type="Pfam" id="PF16916"/>
    </source>
</evidence>
<feature type="transmembrane region" description="Helical" evidence="15">
    <location>
        <begin position="268"/>
        <end position="289"/>
    </location>
</feature>
<name>A0A8J9YT43_BRALA</name>
<evidence type="ECO:0000256" key="5">
    <source>
        <dbReference type="ARBA" id="ARBA00022692"/>
    </source>
</evidence>
<comment type="subcellular location">
    <subcellularLocation>
        <location evidence="1">Cytoplasmic vesicle</location>
        <location evidence="1">Secretory vesicle membrane</location>
        <topology evidence="1">Multi-pass membrane protein</topology>
    </subcellularLocation>
</comment>
<evidence type="ECO:0000256" key="6">
    <source>
        <dbReference type="ARBA" id="ARBA00022723"/>
    </source>
</evidence>
<evidence type="ECO:0000256" key="14">
    <source>
        <dbReference type="SAM" id="MobiDB-lite"/>
    </source>
</evidence>
<dbReference type="InterPro" id="IPR036837">
    <property type="entry name" value="Cation_efflux_CTD_sf"/>
</dbReference>
<dbReference type="InterPro" id="IPR002524">
    <property type="entry name" value="Cation_efflux"/>
</dbReference>
<feature type="region of interest" description="Disordered" evidence="14">
    <location>
        <begin position="1"/>
        <end position="40"/>
    </location>
</feature>
<dbReference type="PANTHER" id="PTHR11562:SF17">
    <property type="entry name" value="RE54080P-RELATED"/>
    <property type="match status" value="1"/>
</dbReference>
<keyword evidence="12" id="KW-0968">Cytoplasmic vesicle</keyword>
<dbReference type="Pfam" id="PF01545">
    <property type="entry name" value="Cation_efflux"/>
    <property type="match status" value="1"/>
</dbReference>
<gene>
    <name evidence="18" type="primary">SLC30A3</name>
    <name evidence="18" type="ORF">BLAG_LOCUS4971</name>
</gene>
<dbReference type="GO" id="GO:0046872">
    <property type="term" value="F:metal ion binding"/>
    <property type="evidence" value="ECO:0007669"/>
    <property type="project" value="UniProtKB-KW"/>
</dbReference>
<keyword evidence="6" id="KW-0479">Metal-binding</keyword>